<comment type="caution">
    <text evidence="1">The sequence shown here is derived from an EMBL/GenBank/DDBJ whole genome shotgun (WGS) entry which is preliminary data.</text>
</comment>
<keyword evidence="2" id="KW-1185">Reference proteome</keyword>
<evidence type="ECO:0000313" key="1">
    <source>
        <dbReference type="EMBL" id="GFY48944.1"/>
    </source>
</evidence>
<organism evidence="1 2">
    <name type="scientific">Trichonephila inaurata madagascariensis</name>
    <dbReference type="NCBI Taxonomy" id="2747483"/>
    <lineage>
        <taxon>Eukaryota</taxon>
        <taxon>Metazoa</taxon>
        <taxon>Ecdysozoa</taxon>
        <taxon>Arthropoda</taxon>
        <taxon>Chelicerata</taxon>
        <taxon>Arachnida</taxon>
        <taxon>Araneae</taxon>
        <taxon>Araneomorphae</taxon>
        <taxon>Entelegynae</taxon>
        <taxon>Araneoidea</taxon>
        <taxon>Nephilidae</taxon>
        <taxon>Trichonephila</taxon>
        <taxon>Trichonephila inaurata</taxon>
    </lineage>
</organism>
<sequence length="95" mass="10697">MPNAQCTLLLVQKGTPLTTPQNTYSSVINSIVSDHRFYAQAATIVHSKYHFNSINRQQMAPLAKRKSLLPKHQLRLKPSVLAPPHNQLMQIPILT</sequence>
<reference evidence="1" key="1">
    <citation type="submission" date="2020-08" db="EMBL/GenBank/DDBJ databases">
        <title>Multicomponent nature underlies the extraordinary mechanical properties of spider dragline silk.</title>
        <authorList>
            <person name="Kono N."/>
            <person name="Nakamura H."/>
            <person name="Mori M."/>
            <person name="Yoshida Y."/>
            <person name="Ohtoshi R."/>
            <person name="Malay A.D."/>
            <person name="Moran D.A.P."/>
            <person name="Tomita M."/>
            <person name="Numata K."/>
            <person name="Arakawa K."/>
        </authorList>
    </citation>
    <scope>NUCLEOTIDE SEQUENCE</scope>
</reference>
<proteinExistence type="predicted"/>
<dbReference type="EMBL" id="BMAV01006710">
    <property type="protein sequence ID" value="GFY48944.1"/>
    <property type="molecule type" value="Genomic_DNA"/>
</dbReference>
<protein>
    <submittedName>
        <fullName evidence="1">Uncharacterized protein</fullName>
    </submittedName>
</protein>
<accession>A0A8X6XAE7</accession>
<gene>
    <name evidence="1" type="ORF">TNIN_12111</name>
</gene>
<name>A0A8X6XAE7_9ARAC</name>
<evidence type="ECO:0000313" key="2">
    <source>
        <dbReference type="Proteomes" id="UP000886998"/>
    </source>
</evidence>
<dbReference type="AlphaFoldDB" id="A0A8X6XAE7"/>
<dbReference type="Proteomes" id="UP000886998">
    <property type="component" value="Unassembled WGS sequence"/>
</dbReference>